<dbReference type="Pfam" id="PF04970">
    <property type="entry name" value="LRAT"/>
    <property type="match status" value="1"/>
</dbReference>
<feature type="domain" description="LRAT" evidence="4">
    <location>
        <begin position="49"/>
        <end position="176"/>
    </location>
</feature>
<evidence type="ECO:0000256" key="3">
    <source>
        <dbReference type="SAM" id="SignalP"/>
    </source>
</evidence>
<dbReference type="GO" id="GO:0005791">
    <property type="term" value="C:rough endoplasmic reticulum"/>
    <property type="evidence" value="ECO:0007669"/>
    <property type="project" value="TreeGrafter"/>
</dbReference>
<dbReference type="GO" id="GO:0042572">
    <property type="term" value="P:retinol metabolic process"/>
    <property type="evidence" value="ECO:0007669"/>
    <property type="project" value="InterPro"/>
</dbReference>
<dbReference type="GO" id="GO:0006776">
    <property type="term" value="P:vitamin A metabolic process"/>
    <property type="evidence" value="ECO:0007669"/>
    <property type="project" value="TreeGrafter"/>
</dbReference>
<keyword evidence="3" id="KW-0732">Signal</keyword>
<feature type="chain" id="PRO_5037468877" description="LRAT domain-containing protein" evidence="3">
    <location>
        <begin position="19"/>
        <end position="307"/>
    </location>
</feature>
<evidence type="ECO:0000313" key="5">
    <source>
        <dbReference type="EMBL" id="OCT96985.1"/>
    </source>
</evidence>
<accession>A0A974DT61</accession>
<proteinExistence type="predicted"/>
<evidence type="ECO:0000313" key="6">
    <source>
        <dbReference type="Proteomes" id="UP000694892"/>
    </source>
</evidence>
<evidence type="ECO:0000256" key="1">
    <source>
        <dbReference type="PIRSR" id="PIRSR642288-1"/>
    </source>
</evidence>
<dbReference type="EMBL" id="CM004467">
    <property type="protein sequence ID" value="OCT96985.1"/>
    <property type="molecule type" value="Genomic_DNA"/>
</dbReference>
<dbReference type="PANTHER" id="PTHR46678">
    <property type="entry name" value="LECITHIN RETINOL ACYLTRANSFERASE"/>
    <property type="match status" value="1"/>
</dbReference>
<organism evidence="5 6">
    <name type="scientific">Xenopus laevis</name>
    <name type="common">African clawed frog</name>
    <dbReference type="NCBI Taxonomy" id="8355"/>
    <lineage>
        <taxon>Eukaryota</taxon>
        <taxon>Metazoa</taxon>
        <taxon>Chordata</taxon>
        <taxon>Craniata</taxon>
        <taxon>Vertebrata</taxon>
        <taxon>Euteleostomi</taxon>
        <taxon>Amphibia</taxon>
        <taxon>Batrachia</taxon>
        <taxon>Anura</taxon>
        <taxon>Pipoidea</taxon>
        <taxon>Pipidae</taxon>
        <taxon>Xenopodinae</taxon>
        <taxon>Xenopus</taxon>
        <taxon>Xenopus</taxon>
    </lineage>
</organism>
<reference evidence="6" key="1">
    <citation type="journal article" date="2016" name="Nature">
        <title>Genome evolution in the allotetraploid frog Xenopus laevis.</title>
        <authorList>
            <person name="Session A.M."/>
            <person name="Uno Y."/>
            <person name="Kwon T."/>
            <person name="Chapman J.A."/>
            <person name="Toyoda A."/>
            <person name="Takahashi S."/>
            <person name="Fukui A."/>
            <person name="Hikosaka A."/>
            <person name="Suzuki A."/>
            <person name="Kondo M."/>
            <person name="van Heeringen S.J."/>
            <person name="Quigley I."/>
            <person name="Heinz S."/>
            <person name="Ogino H."/>
            <person name="Ochi H."/>
            <person name="Hellsten U."/>
            <person name="Lyons J.B."/>
            <person name="Simakov O."/>
            <person name="Putnam N."/>
            <person name="Stites J."/>
            <person name="Kuroki Y."/>
            <person name="Tanaka T."/>
            <person name="Michiue T."/>
            <person name="Watanabe M."/>
            <person name="Bogdanovic O."/>
            <person name="Lister R."/>
            <person name="Georgiou G."/>
            <person name="Paranjpe S.S."/>
            <person name="van Kruijsbergen I."/>
            <person name="Shu S."/>
            <person name="Carlson J."/>
            <person name="Kinoshita T."/>
            <person name="Ohta Y."/>
            <person name="Mawaribuchi S."/>
            <person name="Jenkins J."/>
            <person name="Grimwood J."/>
            <person name="Schmutz J."/>
            <person name="Mitros T."/>
            <person name="Mozaffari S.V."/>
            <person name="Suzuki Y."/>
            <person name="Haramoto Y."/>
            <person name="Yamamoto T.S."/>
            <person name="Takagi C."/>
            <person name="Heald R."/>
            <person name="Miller K."/>
            <person name="Haudenschild C."/>
            <person name="Kitzman J."/>
            <person name="Nakayama T."/>
            <person name="Izutsu Y."/>
            <person name="Robert J."/>
            <person name="Fortriede J."/>
            <person name="Burns K."/>
            <person name="Lotay V."/>
            <person name="Karimi K."/>
            <person name="Yasuoka Y."/>
            <person name="Dichmann D.S."/>
            <person name="Flajnik M.F."/>
            <person name="Houston D.W."/>
            <person name="Shendure J."/>
            <person name="DuPasquier L."/>
            <person name="Vize P.D."/>
            <person name="Zorn A.M."/>
            <person name="Ito M."/>
            <person name="Marcotte E.M."/>
            <person name="Wallingford J.B."/>
            <person name="Ito Y."/>
            <person name="Asashima M."/>
            <person name="Ueno N."/>
            <person name="Matsuda Y."/>
            <person name="Veenstra G.J."/>
            <person name="Fujiyama A."/>
            <person name="Harland R.M."/>
            <person name="Taira M."/>
            <person name="Rokhsar D.S."/>
        </authorList>
    </citation>
    <scope>NUCLEOTIDE SEQUENCE [LARGE SCALE GENOMIC DNA]</scope>
    <source>
        <strain evidence="6">J</strain>
    </source>
</reference>
<gene>
    <name evidence="5" type="ORF">XELAEV_18009206mg</name>
</gene>
<dbReference type="Gene3D" id="3.90.1720.10">
    <property type="entry name" value="endopeptidase domain like (from Nostoc punctiforme)"/>
    <property type="match status" value="1"/>
</dbReference>
<dbReference type="GO" id="GO:0047173">
    <property type="term" value="F:phosphatidylcholine-retinol O-acyltransferase activity"/>
    <property type="evidence" value="ECO:0007669"/>
    <property type="project" value="InterPro"/>
</dbReference>
<feature type="region of interest" description="Disordered" evidence="2">
    <location>
        <begin position="204"/>
        <end position="231"/>
    </location>
</feature>
<name>A0A974DT61_XENLA</name>
<dbReference type="PANTHER" id="PTHR46678:SF1">
    <property type="entry name" value="LECITHIN RETINOL ACYLTRANSFERASE"/>
    <property type="match status" value="1"/>
</dbReference>
<sequence>MKNPVLNFLCLFLDRILYFMTFKPNAQESSKEDKNANSYEVSLFKKGDLLEVPRTLFVHFGIYLGDNKVAHLMPDILPAFSSDKSHIQQVVTNKRLIMGVIAKMASVRVDSVQNFAYGGTILINHMDHRVTSKPLPPEEIVKRAEKLVGVTEYSLLWDNCEHFVNDCRYGIPLSFQTDQVAIHGPIKAADRPCRQLIGPCMGHNDGLLRSRSGRKSARSRSDGTENPVGSRPIYSLMRSCDPTARLGIVRIRSLGPRAHDWISPILPTSRWAYRREIRSFGDIAKRADLSMYGHLYTHPLQMSLQEP</sequence>
<dbReference type="Proteomes" id="UP000694892">
    <property type="component" value="Chromosome 1S"/>
</dbReference>
<evidence type="ECO:0000259" key="4">
    <source>
        <dbReference type="PROSITE" id="PS51934"/>
    </source>
</evidence>
<dbReference type="AlphaFoldDB" id="A0A974DT61"/>
<evidence type="ECO:0000256" key="2">
    <source>
        <dbReference type="SAM" id="MobiDB-lite"/>
    </source>
</evidence>
<dbReference type="InterPro" id="IPR042288">
    <property type="entry name" value="LRAT"/>
</dbReference>
<dbReference type="PROSITE" id="PS51934">
    <property type="entry name" value="LRAT"/>
    <property type="match status" value="1"/>
</dbReference>
<feature type="signal peptide" evidence="3">
    <location>
        <begin position="1"/>
        <end position="18"/>
    </location>
</feature>
<feature type="active site" description="Acyl-thioester intermediate" evidence="1">
    <location>
        <position position="160"/>
    </location>
</feature>
<protein>
    <recommendedName>
        <fullName evidence="4">LRAT domain-containing protein</fullName>
    </recommendedName>
</protein>
<dbReference type="InterPro" id="IPR007053">
    <property type="entry name" value="LRAT_dom"/>
</dbReference>